<reference evidence="1 2" key="1">
    <citation type="submission" date="2019-02" db="EMBL/GenBank/DDBJ databases">
        <title>Genomic Encyclopedia of Type Strains, Phase IV (KMG-IV): sequencing the most valuable type-strain genomes for metagenomic binning, comparative biology and taxonomic classification.</title>
        <authorList>
            <person name="Goeker M."/>
        </authorList>
    </citation>
    <scope>NUCLEOTIDE SEQUENCE [LARGE SCALE GENOMIC DNA]</scope>
    <source>
        <strain evidence="1 2">DSM 17196</strain>
    </source>
</reference>
<organism evidence="1 2">
    <name type="scientific">Aquimarina brevivitae</name>
    <dbReference type="NCBI Taxonomy" id="323412"/>
    <lineage>
        <taxon>Bacteria</taxon>
        <taxon>Pseudomonadati</taxon>
        <taxon>Bacteroidota</taxon>
        <taxon>Flavobacteriia</taxon>
        <taxon>Flavobacteriales</taxon>
        <taxon>Flavobacteriaceae</taxon>
        <taxon>Aquimarina</taxon>
    </lineage>
</organism>
<proteinExistence type="predicted"/>
<dbReference type="OrthoDB" id="1440683at2"/>
<dbReference type="EMBL" id="SGXE01000001">
    <property type="protein sequence ID" value="RZT00236.1"/>
    <property type="molecule type" value="Genomic_DNA"/>
</dbReference>
<accession>A0A4Q7PIG7</accession>
<evidence type="ECO:0000313" key="2">
    <source>
        <dbReference type="Proteomes" id="UP000292262"/>
    </source>
</evidence>
<dbReference type="AlphaFoldDB" id="A0A4Q7PIG7"/>
<evidence type="ECO:0000313" key="1">
    <source>
        <dbReference type="EMBL" id="RZT00236.1"/>
    </source>
</evidence>
<keyword evidence="2" id="KW-1185">Reference proteome</keyword>
<name>A0A4Q7PIG7_9FLAO</name>
<dbReference type="Proteomes" id="UP000292262">
    <property type="component" value="Unassembled WGS sequence"/>
</dbReference>
<sequence>MKIEFEIDEKESVLLLDIIKQFMGQTSDPQALKALSKIATEIEADMAMGDEIFKRLRYRLTPYTNGNRITPAAAMKLDLGISQNFLTRLGGLEREVNSLLKNIVQKYKPDYDLRTLHHIPLSAIKKCKRITDVVTLIQSSYESL</sequence>
<comment type="caution">
    <text evidence="1">The sequence shown here is derived from an EMBL/GenBank/DDBJ whole genome shotgun (WGS) entry which is preliminary data.</text>
</comment>
<protein>
    <submittedName>
        <fullName evidence="1">Uncharacterized protein</fullName>
    </submittedName>
</protein>
<dbReference type="RefSeq" id="WP_130286024.1">
    <property type="nucleotide sequence ID" value="NZ_SGXE01000001.1"/>
</dbReference>
<gene>
    <name evidence="1" type="ORF">EV197_1472</name>
</gene>